<dbReference type="InterPro" id="IPR006675">
    <property type="entry name" value="HDIG_dom"/>
</dbReference>
<dbReference type="PANTHER" id="PTHR11373">
    <property type="entry name" value="DEOXYNUCLEOSIDE TRIPHOSPHATE TRIPHOSPHOHYDROLASE"/>
    <property type="match status" value="1"/>
</dbReference>
<dbReference type="Pfam" id="PF19276">
    <property type="entry name" value="HD_assoc_2"/>
    <property type="match status" value="1"/>
</dbReference>
<dbReference type="SUPFAM" id="SSF109604">
    <property type="entry name" value="HD-domain/PDEase-like"/>
    <property type="match status" value="1"/>
</dbReference>
<reference evidence="3" key="1">
    <citation type="submission" date="2015-10" db="EMBL/GenBank/DDBJ databases">
        <authorList>
            <person name="Lehtovirta-Morley L.E."/>
            <person name="Vieille C."/>
        </authorList>
    </citation>
    <scope>NUCLEOTIDE SEQUENCE [LARGE SCALE GENOMIC DNA]</scope>
</reference>
<dbReference type="AlphaFoldDB" id="A0A128A624"/>
<keyword evidence="3" id="KW-1185">Reference proteome</keyword>
<evidence type="ECO:0000259" key="1">
    <source>
        <dbReference type="SMART" id="SM00471"/>
    </source>
</evidence>
<dbReference type="InterPro" id="IPR003607">
    <property type="entry name" value="HD/PDEase_dom"/>
</dbReference>
<dbReference type="GO" id="GO:0006203">
    <property type="term" value="P:dGTP catabolic process"/>
    <property type="evidence" value="ECO:0007669"/>
    <property type="project" value="TreeGrafter"/>
</dbReference>
<dbReference type="InterPro" id="IPR045509">
    <property type="entry name" value="HD_assoc_2"/>
</dbReference>
<dbReference type="Gene3D" id="1.10.3210.10">
    <property type="entry name" value="Hypothetical protein af1432"/>
    <property type="match status" value="1"/>
</dbReference>
<keyword evidence="2" id="KW-0378">Hydrolase</keyword>
<dbReference type="EC" id="3.1.5.1" evidence="2"/>
<dbReference type="SMART" id="SM00471">
    <property type="entry name" value="HDc"/>
    <property type="match status" value="1"/>
</dbReference>
<dbReference type="InterPro" id="IPR050135">
    <property type="entry name" value="dGTPase-like"/>
</dbReference>
<proteinExistence type="predicted"/>
<dbReference type="GO" id="GO:0008832">
    <property type="term" value="F:dGTPase activity"/>
    <property type="evidence" value="ECO:0007669"/>
    <property type="project" value="UniProtKB-EC"/>
</dbReference>
<dbReference type="EMBL" id="LN890280">
    <property type="protein sequence ID" value="CUR52777.1"/>
    <property type="molecule type" value="Genomic_DNA"/>
</dbReference>
<feature type="domain" description="HD/PDEase" evidence="1">
    <location>
        <begin position="59"/>
        <end position="190"/>
    </location>
</feature>
<sequence length="424" mass="48381">MCQSISDKDMAKKYLQIVDPIHDFITVYPHELQLIDSPVFQRLRRIRQLAGAHLVYPGAQHSRFEHSLGTMHIAGQAANVLKDKGYLDANDSENIRMAALLHDIGHGPFSHLFEEVLQKKKKNSHEDIGKKLILESEIGDIIKKSGFDKVFLGNLAFGNSKYQFMNEIISGGLSADMMDYLLRDGYFTGAEHAKVDFMRIIHSLDVHDKKLSLDKSALLSFESMMISRYQMFKAVYFHKTVRSAEVMLIQSMVLADSELDLTTDDIKKYVQMTDEFVISKLVSLEPKNEELRRARQLAVEYQERKLLKCVYEKIFTRPRMGKVNVKDLQDEIAKRSKIDKCEVFIDISKTPSIPLAPSKKESQSIILTTKKGEGPKESYELPISEIPLVSAISGFMDILRVYTRQQFRKKVEIAANVILGENSQ</sequence>
<evidence type="ECO:0000313" key="2">
    <source>
        <dbReference type="EMBL" id="CUR52777.1"/>
    </source>
</evidence>
<dbReference type="PANTHER" id="PTHR11373:SF4">
    <property type="entry name" value="DEOXYNUCLEOSIDE TRIPHOSPHATE TRIPHOSPHOHYDROLASE SAMHD1"/>
    <property type="match status" value="1"/>
</dbReference>
<evidence type="ECO:0000313" key="3">
    <source>
        <dbReference type="Proteomes" id="UP000196239"/>
    </source>
</evidence>
<dbReference type="NCBIfam" id="TIGR00277">
    <property type="entry name" value="HDIG"/>
    <property type="match status" value="1"/>
</dbReference>
<dbReference type="Pfam" id="PF01966">
    <property type="entry name" value="HD"/>
    <property type="match status" value="1"/>
</dbReference>
<dbReference type="KEGG" id="ndv:NDEV_2015"/>
<name>A0A128A624_9ARCH</name>
<accession>A0A128A624</accession>
<protein>
    <submittedName>
        <fullName evidence="2">Putative dGTPase</fullName>
        <ecNumber evidence="2">3.1.5.1</ecNumber>
    </submittedName>
</protein>
<dbReference type="InterPro" id="IPR006674">
    <property type="entry name" value="HD_domain"/>
</dbReference>
<dbReference type="Proteomes" id="UP000196239">
    <property type="component" value="Chromosome 1"/>
</dbReference>
<organism evidence="2 3">
    <name type="scientific">Nitrosotalea devaniterrae</name>
    <dbReference type="NCBI Taxonomy" id="1078905"/>
    <lineage>
        <taxon>Archaea</taxon>
        <taxon>Nitrososphaerota</taxon>
        <taxon>Nitrososphaeria</taxon>
        <taxon>Nitrosotaleales</taxon>
        <taxon>Nitrosotaleaceae</taxon>
        <taxon>Nitrosotalea</taxon>
    </lineage>
</organism>
<dbReference type="CDD" id="cd00077">
    <property type="entry name" value="HDc"/>
    <property type="match status" value="1"/>
</dbReference>
<gene>
    <name evidence="2" type="ORF">NDEV_2015</name>
</gene>